<accession>A0AAU2VJQ7</accession>
<proteinExistence type="predicted"/>
<dbReference type="AlphaFoldDB" id="A0AAU2VJQ7"/>
<name>A0AAU2VJQ7_9ACTN</name>
<reference evidence="1" key="1">
    <citation type="submission" date="2022-10" db="EMBL/GenBank/DDBJ databases">
        <title>The complete genomes of actinobacterial strains from the NBC collection.</title>
        <authorList>
            <person name="Joergensen T.S."/>
            <person name="Alvarez Arevalo M."/>
            <person name="Sterndorff E.B."/>
            <person name="Faurdal D."/>
            <person name="Vuksanovic O."/>
            <person name="Mourched A.-S."/>
            <person name="Charusanti P."/>
            <person name="Shaw S."/>
            <person name="Blin K."/>
            <person name="Weber T."/>
        </authorList>
    </citation>
    <scope>NUCLEOTIDE SEQUENCE</scope>
    <source>
        <strain evidence="1">NBC_00008</strain>
    </source>
</reference>
<organism evidence="1">
    <name type="scientific">Streptomyces sp. NBC_00008</name>
    <dbReference type="NCBI Taxonomy" id="2903610"/>
    <lineage>
        <taxon>Bacteria</taxon>
        <taxon>Bacillati</taxon>
        <taxon>Actinomycetota</taxon>
        <taxon>Actinomycetes</taxon>
        <taxon>Kitasatosporales</taxon>
        <taxon>Streptomycetaceae</taxon>
        <taxon>Streptomyces</taxon>
    </lineage>
</organism>
<dbReference type="InterPro" id="IPR025851">
    <property type="entry name" value="SUKH-4"/>
</dbReference>
<gene>
    <name evidence="1" type="ORF">OG398_05310</name>
</gene>
<sequence length="171" mass="18814">MFGTQGIVLFPRDAHAVTAGESPSTQFLHEVGLPHDDVFLSRIDTTGPSQDSVLLGAALTQQERPCPPGAEKWLILGYFVDSLLVLDPASQQVFAFPEGTDKYFPVHRDVESLVYALCALQEFHLARDSAHDKQALAEGLRSAIADFDGLPFTDPLSEWNIIYAEILEGTW</sequence>
<protein>
    <submittedName>
        <fullName evidence="1">SUKH-4 family immunity protein</fullName>
    </submittedName>
</protein>
<dbReference type="EMBL" id="CP108313">
    <property type="protein sequence ID" value="WTW67734.1"/>
    <property type="molecule type" value="Genomic_DNA"/>
</dbReference>
<evidence type="ECO:0000313" key="1">
    <source>
        <dbReference type="EMBL" id="WTW67734.1"/>
    </source>
</evidence>
<dbReference type="Pfam" id="PF14435">
    <property type="entry name" value="SUKH-4"/>
    <property type="match status" value="1"/>
</dbReference>